<proteinExistence type="inferred from homology"/>
<evidence type="ECO:0000313" key="5">
    <source>
        <dbReference type="Proteomes" id="UP001154282"/>
    </source>
</evidence>
<sequence>MDGAKKTDCCVEITYIPDTPPIPPDQQPTVSVFASVLTEPKHANNLIRFKFVSCLVALELPGPEKFPSFSPFSKQMVTNVVCSFFWFWSRRLNQIAPLEDLPHVKRIHKRHLEGKVQLSIILCLASGNDDQRIALPQAVKELVDSYQLSPFVTQVGLSFCVVCAFQFLSEFLVWLCMIKNRDRDDELGMLCCWLFVLNQVCKYAATSKEQWVEQCKLWPTSYHPPTFNIDGITGFSDEDSQSVYRFMKMAIDLANTRDNLITNAAVIVNPSVQQIIASACDEAHSCHKHQSATSCCNSSNGIQSQGGNPLSGESLEEPQRLRIVASCLNPWQWSQQECSSTSTSYQWHPLRHAALVAIESSAERDRRLFPGSDNLANQSFEVEPMLSACERSPAKRQKPDHENVKAVGNGLDSGNHDSSSALMRPYLCTGYDIFLVCEPCPMCAMALVHQRIRRIFYAFPNANAGALGSVHRLQGEKSLNHHYAVFQVKFQNESLNL</sequence>
<keyword evidence="5" id="KW-1185">Reference proteome</keyword>
<evidence type="ECO:0000313" key="4">
    <source>
        <dbReference type="EMBL" id="CAI0556423.1"/>
    </source>
</evidence>
<evidence type="ECO:0000259" key="3">
    <source>
        <dbReference type="PROSITE" id="PS51747"/>
    </source>
</evidence>
<evidence type="ECO:0000256" key="1">
    <source>
        <dbReference type="ARBA" id="ARBA00022694"/>
    </source>
</evidence>
<comment type="similarity">
    <text evidence="2">Belongs to the cytidine and deoxycytidylate deaminase family. ADAT3 subfamily.</text>
</comment>
<gene>
    <name evidence="4" type="ORF">LITE_LOCUS47972</name>
</gene>
<dbReference type="GO" id="GO:0052717">
    <property type="term" value="F:tRNA-specific adenosine-34 deaminase activity"/>
    <property type="evidence" value="ECO:0007669"/>
    <property type="project" value="TreeGrafter"/>
</dbReference>
<dbReference type="SUPFAM" id="SSF53927">
    <property type="entry name" value="Cytidine deaminase-like"/>
    <property type="match status" value="1"/>
</dbReference>
<dbReference type="GO" id="GO:0005737">
    <property type="term" value="C:cytoplasm"/>
    <property type="evidence" value="ECO:0007669"/>
    <property type="project" value="TreeGrafter"/>
</dbReference>
<dbReference type="EMBL" id="CAMGYJ010000010">
    <property type="protein sequence ID" value="CAI0556423.1"/>
    <property type="molecule type" value="Genomic_DNA"/>
</dbReference>
<evidence type="ECO:0000256" key="2">
    <source>
        <dbReference type="ARBA" id="ARBA00038160"/>
    </source>
</evidence>
<protein>
    <recommendedName>
        <fullName evidence="3">CMP/dCMP-type deaminase domain-containing protein</fullName>
    </recommendedName>
</protein>
<dbReference type="InterPro" id="IPR016193">
    <property type="entry name" value="Cytidine_deaminase-like"/>
</dbReference>
<feature type="domain" description="CMP/dCMP-type deaminase" evidence="3">
    <location>
        <begin position="363"/>
        <end position="470"/>
    </location>
</feature>
<keyword evidence="1" id="KW-0819">tRNA processing</keyword>
<dbReference type="PANTHER" id="PTHR11079:SF156">
    <property type="entry name" value="INACTIVE TRNA-SPECIFIC ADENOSINE DEAMINASE-LIKE PROTEIN 3-RELATED"/>
    <property type="match status" value="1"/>
</dbReference>
<dbReference type="GO" id="GO:0005634">
    <property type="term" value="C:nucleus"/>
    <property type="evidence" value="ECO:0007669"/>
    <property type="project" value="TreeGrafter"/>
</dbReference>
<name>A0AAV0RIY9_9ROSI</name>
<dbReference type="Gene3D" id="3.40.140.10">
    <property type="entry name" value="Cytidine Deaminase, domain 2"/>
    <property type="match status" value="1"/>
</dbReference>
<dbReference type="CDD" id="cd01285">
    <property type="entry name" value="nucleoside_deaminase"/>
    <property type="match status" value="1"/>
</dbReference>
<reference evidence="4" key="1">
    <citation type="submission" date="2022-08" db="EMBL/GenBank/DDBJ databases">
        <authorList>
            <person name="Gutierrez-Valencia J."/>
        </authorList>
    </citation>
    <scope>NUCLEOTIDE SEQUENCE</scope>
</reference>
<dbReference type="AlphaFoldDB" id="A0AAV0RIY9"/>
<accession>A0AAV0RIY9</accession>
<dbReference type="GO" id="GO:0008033">
    <property type="term" value="P:tRNA processing"/>
    <property type="evidence" value="ECO:0007669"/>
    <property type="project" value="UniProtKB-KW"/>
</dbReference>
<organism evidence="4 5">
    <name type="scientific">Linum tenue</name>
    <dbReference type="NCBI Taxonomy" id="586396"/>
    <lineage>
        <taxon>Eukaryota</taxon>
        <taxon>Viridiplantae</taxon>
        <taxon>Streptophyta</taxon>
        <taxon>Embryophyta</taxon>
        <taxon>Tracheophyta</taxon>
        <taxon>Spermatophyta</taxon>
        <taxon>Magnoliopsida</taxon>
        <taxon>eudicotyledons</taxon>
        <taxon>Gunneridae</taxon>
        <taxon>Pentapetalae</taxon>
        <taxon>rosids</taxon>
        <taxon>fabids</taxon>
        <taxon>Malpighiales</taxon>
        <taxon>Linaceae</taxon>
        <taxon>Linum</taxon>
    </lineage>
</organism>
<dbReference type="PANTHER" id="PTHR11079">
    <property type="entry name" value="CYTOSINE DEAMINASE FAMILY MEMBER"/>
    <property type="match status" value="1"/>
</dbReference>
<dbReference type="InterPro" id="IPR002125">
    <property type="entry name" value="CMP_dCMP_dom"/>
</dbReference>
<dbReference type="PROSITE" id="PS51747">
    <property type="entry name" value="CYT_DCMP_DEAMINASES_2"/>
    <property type="match status" value="1"/>
</dbReference>
<dbReference type="Proteomes" id="UP001154282">
    <property type="component" value="Unassembled WGS sequence"/>
</dbReference>
<comment type="caution">
    <text evidence="4">The sequence shown here is derived from an EMBL/GenBank/DDBJ whole genome shotgun (WGS) entry which is preliminary data.</text>
</comment>